<keyword evidence="2" id="KW-0805">Transcription regulation</keyword>
<evidence type="ECO:0000313" key="8">
    <source>
        <dbReference type="Proteomes" id="UP000645555"/>
    </source>
</evidence>
<dbReference type="SUPFAM" id="SSF88946">
    <property type="entry name" value="Sigma2 domain of RNA polymerase sigma factors"/>
    <property type="match status" value="1"/>
</dbReference>
<dbReference type="EMBL" id="BMWD01000049">
    <property type="protein sequence ID" value="GGX97473.1"/>
    <property type="molecule type" value="Genomic_DNA"/>
</dbReference>
<dbReference type="InterPro" id="IPR036388">
    <property type="entry name" value="WH-like_DNA-bd_sf"/>
</dbReference>
<reference evidence="7" key="1">
    <citation type="journal article" date="2014" name="Int. J. Syst. Evol. Microbiol.">
        <title>Complete genome sequence of Corynebacterium casei LMG S-19264T (=DSM 44701T), isolated from a smear-ripened cheese.</title>
        <authorList>
            <consortium name="US DOE Joint Genome Institute (JGI-PGF)"/>
            <person name="Walter F."/>
            <person name="Albersmeier A."/>
            <person name="Kalinowski J."/>
            <person name="Ruckert C."/>
        </authorList>
    </citation>
    <scope>NUCLEOTIDE SEQUENCE</scope>
    <source>
        <strain evidence="7">JCM 4956</strain>
    </source>
</reference>
<comment type="caution">
    <text evidence="7">The sequence shown here is derived from an EMBL/GenBank/DDBJ whole genome shotgun (WGS) entry which is preliminary data.</text>
</comment>
<reference evidence="7" key="2">
    <citation type="submission" date="2020-09" db="EMBL/GenBank/DDBJ databases">
        <authorList>
            <person name="Sun Q."/>
            <person name="Ohkuma M."/>
        </authorList>
    </citation>
    <scope>NUCLEOTIDE SEQUENCE</scope>
    <source>
        <strain evidence="7">JCM 4956</strain>
    </source>
</reference>
<dbReference type="Pfam" id="PF08281">
    <property type="entry name" value="Sigma70_r4_2"/>
    <property type="match status" value="1"/>
</dbReference>
<evidence type="ECO:0000313" key="7">
    <source>
        <dbReference type="EMBL" id="GGX97473.1"/>
    </source>
</evidence>
<evidence type="ECO:0000256" key="5">
    <source>
        <dbReference type="ARBA" id="ARBA00023163"/>
    </source>
</evidence>
<comment type="similarity">
    <text evidence="1">Belongs to the sigma-70 factor family. ECF subfamily.</text>
</comment>
<dbReference type="Gene3D" id="1.10.10.10">
    <property type="entry name" value="Winged helix-like DNA-binding domain superfamily/Winged helix DNA-binding domain"/>
    <property type="match status" value="1"/>
</dbReference>
<dbReference type="PANTHER" id="PTHR43133">
    <property type="entry name" value="RNA POLYMERASE ECF-TYPE SIGMA FACTO"/>
    <property type="match status" value="1"/>
</dbReference>
<dbReference type="GO" id="GO:0016987">
    <property type="term" value="F:sigma factor activity"/>
    <property type="evidence" value="ECO:0007669"/>
    <property type="project" value="UniProtKB-KW"/>
</dbReference>
<accession>A0A918NUG9</accession>
<feature type="domain" description="RNA polymerase sigma factor 70 region 4 type 2" evidence="6">
    <location>
        <begin position="107"/>
        <end position="157"/>
    </location>
</feature>
<keyword evidence="3" id="KW-0731">Sigma factor</keyword>
<proteinExistence type="inferred from homology"/>
<keyword evidence="8" id="KW-1185">Reference proteome</keyword>
<evidence type="ECO:0000256" key="2">
    <source>
        <dbReference type="ARBA" id="ARBA00023015"/>
    </source>
</evidence>
<dbReference type="GO" id="GO:0006352">
    <property type="term" value="P:DNA-templated transcription initiation"/>
    <property type="evidence" value="ECO:0007669"/>
    <property type="project" value="InterPro"/>
</dbReference>
<dbReference type="GO" id="GO:0003677">
    <property type="term" value="F:DNA binding"/>
    <property type="evidence" value="ECO:0007669"/>
    <property type="project" value="UniProtKB-KW"/>
</dbReference>
<name>A0A918NUG9_9ACTN</name>
<gene>
    <name evidence="7" type="ORF">GCM10010515_74880</name>
</gene>
<dbReference type="InterPro" id="IPR013324">
    <property type="entry name" value="RNA_pol_sigma_r3/r4-like"/>
</dbReference>
<dbReference type="InterPro" id="IPR013325">
    <property type="entry name" value="RNA_pol_sigma_r2"/>
</dbReference>
<dbReference type="InterPro" id="IPR013249">
    <property type="entry name" value="RNA_pol_sigma70_r4_t2"/>
</dbReference>
<dbReference type="Gene3D" id="1.10.1740.10">
    <property type="match status" value="1"/>
</dbReference>
<evidence type="ECO:0000256" key="4">
    <source>
        <dbReference type="ARBA" id="ARBA00023125"/>
    </source>
</evidence>
<keyword evidence="5" id="KW-0804">Transcription</keyword>
<organism evidence="7 8">
    <name type="scientific">Streptomyces fructofermentans</name>
    <dbReference type="NCBI Taxonomy" id="152141"/>
    <lineage>
        <taxon>Bacteria</taxon>
        <taxon>Bacillati</taxon>
        <taxon>Actinomycetota</taxon>
        <taxon>Actinomycetes</taxon>
        <taxon>Kitasatosporales</taxon>
        <taxon>Streptomycetaceae</taxon>
        <taxon>Streptomyces</taxon>
    </lineage>
</organism>
<evidence type="ECO:0000256" key="3">
    <source>
        <dbReference type="ARBA" id="ARBA00023082"/>
    </source>
</evidence>
<evidence type="ECO:0000256" key="1">
    <source>
        <dbReference type="ARBA" id="ARBA00010641"/>
    </source>
</evidence>
<dbReference type="AlphaFoldDB" id="A0A918NUG9"/>
<dbReference type="Proteomes" id="UP000645555">
    <property type="component" value="Unassembled WGS sequence"/>
</dbReference>
<evidence type="ECO:0000259" key="6">
    <source>
        <dbReference type="Pfam" id="PF08281"/>
    </source>
</evidence>
<dbReference type="InterPro" id="IPR039425">
    <property type="entry name" value="RNA_pol_sigma-70-like"/>
</dbReference>
<dbReference type="SUPFAM" id="SSF88659">
    <property type="entry name" value="Sigma3 and sigma4 domains of RNA polymerase sigma factors"/>
    <property type="match status" value="1"/>
</dbReference>
<protein>
    <recommendedName>
        <fullName evidence="6">RNA polymerase sigma factor 70 region 4 type 2 domain-containing protein</fullName>
    </recommendedName>
</protein>
<keyword evidence="4" id="KW-0238">DNA-binding</keyword>
<sequence>MTDDVRAEDGGSPVAQAVLPLPLEFEALYLAAQDDFHQYALLYLGTNDAAEAAVHRAFLEILRHWDALLEEQNLLEQTWAIVRRVVISQSLIGFRRKLARLRGEIGLWKAMSALPPRQFDAIVMRYVLDCDTHRISWYMGVTASTVDYHCRKAKERLQGVKAATDFLVIYSHLLSHVSRTLVP</sequence>
<dbReference type="RefSeq" id="WP_190040107.1">
    <property type="nucleotide sequence ID" value="NZ_BMWD01000049.1"/>
</dbReference>
<dbReference type="PANTHER" id="PTHR43133:SF8">
    <property type="entry name" value="RNA POLYMERASE SIGMA FACTOR HI_1459-RELATED"/>
    <property type="match status" value="1"/>
</dbReference>